<reference evidence="1" key="1">
    <citation type="journal article" date="2022" name="Int. J. Mol. Sci.">
        <title>Draft Genome of Tanacetum Coccineum: Genomic Comparison of Closely Related Tanacetum-Family Plants.</title>
        <authorList>
            <person name="Yamashiro T."/>
            <person name="Shiraishi A."/>
            <person name="Nakayama K."/>
            <person name="Satake H."/>
        </authorList>
    </citation>
    <scope>NUCLEOTIDE SEQUENCE</scope>
</reference>
<name>A0ABQ5H3D0_9ASTR</name>
<reference evidence="1" key="2">
    <citation type="submission" date="2022-01" db="EMBL/GenBank/DDBJ databases">
        <authorList>
            <person name="Yamashiro T."/>
            <person name="Shiraishi A."/>
            <person name="Satake H."/>
            <person name="Nakayama K."/>
        </authorList>
    </citation>
    <scope>NUCLEOTIDE SEQUENCE</scope>
</reference>
<organism evidence="1 2">
    <name type="scientific">Tanacetum coccineum</name>
    <dbReference type="NCBI Taxonomy" id="301880"/>
    <lineage>
        <taxon>Eukaryota</taxon>
        <taxon>Viridiplantae</taxon>
        <taxon>Streptophyta</taxon>
        <taxon>Embryophyta</taxon>
        <taxon>Tracheophyta</taxon>
        <taxon>Spermatophyta</taxon>
        <taxon>Magnoliopsida</taxon>
        <taxon>eudicotyledons</taxon>
        <taxon>Gunneridae</taxon>
        <taxon>Pentapetalae</taxon>
        <taxon>asterids</taxon>
        <taxon>campanulids</taxon>
        <taxon>Asterales</taxon>
        <taxon>Asteraceae</taxon>
        <taxon>Asteroideae</taxon>
        <taxon>Anthemideae</taxon>
        <taxon>Anthemidinae</taxon>
        <taxon>Tanacetum</taxon>
    </lineage>
</organism>
<dbReference type="PANTHER" id="PTHR47592">
    <property type="entry name" value="PBF68 PROTEIN"/>
    <property type="match status" value="1"/>
</dbReference>
<proteinExistence type="predicted"/>
<sequence length="230" mass="26841">MAATMKHMAANFSKLDNFEGMDFRRWQKKMHFFLTSMSVVYVLRTPIPETNKYMAEDASSKKFLESNFNNYKMVDSRPIMEQYNELLRILDFKHTLKHKKEELTLVELCNYLRIKKSPRAQEIDKPKSNNVAGSSVINMVEHNNSTRLFVIELNEFVSINSLIELRDAIFYEHIFSSIPRPSHMTLNTNGTDDIVEGIMDEVSNQHSYCFIVEDDPKTFDEAMKSQDVAF</sequence>
<comment type="caution">
    <text evidence="1">The sequence shown here is derived from an EMBL/GenBank/DDBJ whole genome shotgun (WGS) entry which is preliminary data.</text>
</comment>
<dbReference type="PANTHER" id="PTHR47592:SF29">
    <property type="entry name" value="ZINC FINGER, CCHC-TYPE"/>
    <property type="match status" value="1"/>
</dbReference>
<dbReference type="Proteomes" id="UP001151760">
    <property type="component" value="Unassembled WGS sequence"/>
</dbReference>
<evidence type="ECO:0000313" key="1">
    <source>
        <dbReference type="EMBL" id="GJT82001.1"/>
    </source>
</evidence>
<accession>A0ABQ5H3D0</accession>
<evidence type="ECO:0008006" key="3">
    <source>
        <dbReference type="Google" id="ProtNLM"/>
    </source>
</evidence>
<gene>
    <name evidence="1" type="ORF">Tco_1056343</name>
</gene>
<dbReference type="EMBL" id="BQNB010019128">
    <property type="protein sequence ID" value="GJT82001.1"/>
    <property type="molecule type" value="Genomic_DNA"/>
</dbReference>
<keyword evidence="2" id="KW-1185">Reference proteome</keyword>
<evidence type="ECO:0000313" key="2">
    <source>
        <dbReference type="Proteomes" id="UP001151760"/>
    </source>
</evidence>
<protein>
    <recommendedName>
        <fullName evidence="3">Zinc finger, CCHC-type</fullName>
    </recommendedName>
</protein>